<feature type="domain" description="Superoxide dismutase copper/zinc binding" evidence="3">
    <location>
        <begin position="53"/>
        <end position="183"/>
    </location>
</feature>
<organism evidence="4 5">
    <name type="scientific">Azospirillum aestuarii</name>
    <dbReference type="NCBI Taxonomy" id="2802052"/>
    <lineage>
        <taxon>Bacteria</taxon>
        <taxon>Pseudomonadati</taxon>
        <taxon>Pseudomonadota</taxon>
        <taxon>Alphaproteobacteria</taxon>
        <taxon>Rhodospirillales</taxon>
        <taxon>Azospirillaceae</taxon>
        <taxon>Azospirillum</taxon>
    </lineage>
</organism>
<dbReference type="CDD" id="cd00305">
    <property type="entry name" value="Cu-Zn_Superoxide_Dismutase"/>
    <property type="match status" value="1"/>
</dbReference>
<evidence type="ECO:0000256" key="1">
    <source>
        <dbReference type="ARBA" id="ARBA00010457"/>
    </source>
</evidence>
<dbReference type="Pfam" id="PF00080">
    <property type="entry name" value="Sod_Cu"/>
    <property type="match status" value="1"/>
</dbReference>
<evidence type="ECO:0000256" key="2">
    <source>
        <dbReference type="SAM" id="SignalP"/>
    </source>
</evidence>
<comment type="caution">
    <text evidence="4">The sequence shown here is derived from an EMBL/GenBank/DDBJ whole genome shotgun (WGS) entry which is preliminary data.</text>
</comment>
<feature type="signal peptide" evidence="2">
    <location>
        <begin position="1"/>
        <end position="20"/>
    </location>
</feature>
<dbReference type="InterPro" id="IPR024134">
    <property type="entry name" value="SOD_Cu/Zn_/chaperone"/>
</dbReference>
<evidence type="ECO:0000313" key="5">
    <source>
        <dbReference type="Proteomes" id="UP000654452"/>
    </source>
</evidence>
<keyword evidence="5" id="KW-1185">Reference proteome</keyword>
<dbReference type="Proteomes" id="UP000654452">
    <property type="component" value="Unassembled WGS sequence"/>
</dbReference>
<dbReference type="InterPro" id="IPR036423">
    <property type="entry name" value="SOD-like_Cu/Zn_dom_sf"/>
</dbReference>
<dbReference type="Gene3D" id="2.60.40.200">
    <property type="entry name" value="Superoxide dismutase, copper/zinc binding domain"/>
    <property type="match status" value="1"/>
</dbReference>
<dbReference type="SUPFAM" id="SSF49329">
    <property type="entry name" value="Cu,Zn superoxide dismutase-like"/>
    <property type="match status" value="1"/>
</dbReference>
<dbReference type="RefSeq" id="WP_200487668.1">
    <property type="nucleotide sequence ID" value="NZ_JAEPIV010000048.1"/>
</dbReference>
<sequence>MNPALVAATAVICLAAPALAQTANQGRTALPAPPAGQALAQAGLVDAAGQTIGTAAFIQTPSGVLIQLRLDKIPPGVHGLHIHENARCQPPDFQSAGGHFNPGGRSHGLLDQGGPHAGDLPNVAASQNGQVWADILTDRVTLGTGTDSLFGGNGTALVLHATPDDYRTDPAGAAGGRVACGPIMRMTQPR</sequence>
<feature type="chain" id="PRO_5046975177" evidence="2">
    <location>
        <begin position="21"/>
        <end position="190"/>
    </location>
</feature>
<dbReference type="PANTHER" id="PTHR10003">
    <property type="entry name" value="SUPEROXIDE DISMUTASE CU-ZN -RELATED"/>
    <property type="match status" value="1"/>
</dbReference>
<comment type="similarity">
    <text evidence="1">Belongs to the Cu-Zn superoxide dismutase family.</text>
</comment>
<gene>
    <name evidence="4" type="ORF">JJL56_31065</name>
</gene>
<proteinExistence type="inferred from homology"/>
<dbReference type="InterPro" id="IPR001424">
    <property type="entry name" value="SOD_Cu_Zn_dom"/>
</dbReference>
<name>A0ABS1I8K0_9PROT</name>
<evidence type="ECO:0000313" key="4">
    <source>
        <dbReference type="EMBL" id="MBK4723296.1"/>
    </source>
</evidence>
<protein>
    <submittedName>
        <fullName evidence="4">Superoxide dismutase family protein</fullName>
    </submittedName>
</protein>
<dbReference type="EMBL" id="JAEPIV010000048">
    <property type="protein sequence ID" value="MBK4723296.1"/>
    <property type="molecule type" value="Genomic_DNA"/>
</dbReference>
<keyword evidence="2" id="KW-0732">Signal</keyword>
<accession>A0ABS1I8K0</accession>
<reference evidence="4 5" key="1">
    <citation type="submission" date="2021-01" db="EMBL/GenBank/DDBJ databases">
        <title>Azospirillum sp. YIM DDC1 draft genome.</title>
        <authorList>
            <person name="Wang Y.-X."/>
        </authorList>
    </citation>
    <scope>NUCLEOTIDE SEQUENCE [LARGE SCALE GENOMIC DNA]</scope>
    <source>
        <strain evidence="4 5">YIM DDC1</strain>
    </source>
</reference>
<evidence type="ECO:0000259" key="3">
    <source>
        <dbReference type="Pfam" id="PF00080"/>
    </source>
</evidence>